<evidence type="ECO:0000256" key="2">
    <source>
        <dbReference type="SAM" id="SignalP"/>
    </source>
</evidence>
<accession>A0A4D6MJN5</accession>
<proteinExistence type="predicted"/>
<gene>
    <name evidence="3" type="ORF">DEO72_LG7g2902</name>
    <name evidence="4" type="ORF">DEO72_LG7g2903</name>
</gene>
<feature type="region of interest" description="Disordered" evidence="1">
    <location>
        <begin position="21"/>
        <end position="75"/>
    </location>
</feature>
<dbReference type="Proteomes" id="UP000501690">
    <property type="component" value="Linkage Group LG7"/>
</dbReference>
<dbReference type="Gramene" id="Vigun08g186900.1.v1.2">
    <property type="protein sequence ID" value="Vigun08g186900.1.v1.2.CDS.1"/>
    <property type="gene ID" value="Vigun08g186900.v1.2"/>
</dbReference>
<dbReference type="EMBL" id="CP039351">
    <property type="protein sequence ID" value="QCE01603.1"/>
    <property type="molecule type" value="Genomic_DNA"/>
</dbReference>
<evidence type="ECO:0000313" key="5">
    <source>
        <dbReference type="Proteomes" id="UP000501690"/>
    </source>
</evidence>
<organism evidence="3 5">
    <name type="scientific">Vigna unguiculata</name>
    <name type="common">Cowpea</name>
    <dbReference type="NCBI Taxonomy" id="3917"/>
    <lineage>
        <taxon>Eukaryota</taxon>
        <taxon>Viridiplantae</taxon>
        <taxon>Streptophyta</taxon>
        <taxon>Embryophyta</taxon>
        <taxon>Tracheophyta</taxon>
        <taxon>Spermatophyta</taxon>
        <taxon>Magnoliopsida</taxon>
        <taxon>eudicotyledons</taxon>
        <taxon>Gunneridae</taxon>
        <taxon>Pentapetalae</taxon>
        <taxon>rosids</taxon>
        <taxon>fabids</taxon>
        <taxon>Fabales</taxon>
        <taxon>Fabaceae</taxon>
        <taxon>Papilionoideae</taxon>
        <taxon>50 kb inversion clade</taxon>
        <taxon>NPAAA clade</taxon>
        <taxon>indigoferoid/millettioid clade</taxon>
        <taxon>Phaseoleae</taxon>
        <taxon>Vigna</taxon>
    </lineage>
</organism>
<name>A0A4D6MJN5_VIGUN</name>
<feature type="compositionally biased region" description="Polar residues" evidence="1">
    <location>
        <begin position="44"/>
        <end position="58"/>
    </location>
</feature>
<reference evidence="3 5" key="1">
    <citation type="submission" date="2019-04" db="EMBL/GenBank/DDBJ databases">
        <title>An improved genome assembly and genetic linkage map for asparagus bean, Vigna unguiculata ssp. sesquipedialis.</title>
        <authorList>
            <person name="Xia Q."/>
            <person name="Zhang R."/>
            <person name="Dong Y."/>
        </authorList>
    </citation>
    <scope>NUCLEOTIDE SEQUENCE [LARGE SCALE GENOMIC DNA]</scope>
    <source>
        <tissue evidence="3">Leaf</tissue>
    </source>
</reference>
<evidence type="ECO:0000313" key="3">
    <source>
        <dbReference type="EMBL" id="QCE01603.1"/>
    </source>
</evidence>
<evidence type="ECO:0000313" key="4">
    <source>
        <dbReference type="EMBL" id="QCE01604.1"/>
    </source>
</evidence>
<dbReference type="EMBL" id="CP039351">
    <property type="protein sequence ID" value="QCE01604.1"/>
    <property type="molecule type" value="Genomic_DNA"/>
</dbReference>
<keyword evidence="5" id="KW-1185">Reference proteome</keyword>
<dbReference type="AlphaFoldDB" id="A0A4D6MJN5"/>
<protein>
    <submittedName>
        <fullName evidence="3">Uncharacterized protein</fullName>
    </submittedName>
</protein>
<evidence type="ECO:0000256" key="1">
    <source>
        <dbReference type="SAM" id="MobiDB-lite"/>
    </source>
</evidence>
<sequence length="75" mass="7689">MKVLVAFVALLVLVFTVTGSEPITPKASGASGETACPPKASGSPKPSITILNSGTDRTSPLRPPKKSIGRTSRVL</sequence>
<keyword evidence="2" id="KW-0732">Signal</keyword>
<feature type="signal peptide" evidence="2">
    <location>
        <begin position="1"/>
        <end position="19"/>
    </location>
</feature>
<feature type="chain" id="PRO_5044606153" evidence="2">
    <location>
        <begin position="20"/>
        <end position="75"/>
    </location>
</feature>